<dbReference type="Gene3D" id="2.60.40.10">
    <property type="entry name" value="Immunoglobulins"/>
    <property type="match status" value="1"/>
</dbReference>
<keyword evidence="7" id="KW-0378">Hydrolase</keyword>
<feature type="domain" description="Fibronectin type III-like" evidence="15">
    <location>
        <begin position="711"/>
        <end position="780"/>
    </location>
</feature>
<feature type="chain" id="PRO_5045089981" description="Probable beta-glucosidase G" evidence="14">
    <location>
        <begin position="23"/>
        <end position="793"/>
    </location>
</feature>
<evidence type="ECO:0000256" key="14">
    <source>
        <dbReference type="SAM" id="SignalP"/>
    </source>
</evidence>
<comment type="function">
    <text evidence="9">Beta-glucosidases are one of a number of cellulolytic enzymes involved in the degradation of cellulosic biomass. Catalyzes the last step releasing glucose from the inhibitory cellobiose.</text>
</comment>
<evidence type="ECO:0000256" key="3">
    <source>
        <dbReference type="ARBA" id="ARBA00005336"/>
    </source>
</evidence>
<evidence type="ECO:0000256" key="12">
    <source>
        <dbReference type="ARBA" id="ARBA00041601"/>
    </source>
</evidence>
<protein>
    <recommendedName>
        <fullName evidence="10">Probable beta-glucosidase G</fullName>
        <ecNumber evidence="4">3.2.1.21</ecNumber>
    </recommendedName>
    <alternativeName>
        <fullName evidence="11">Beta-D-glucoside glucohydrolase G</fullName>
    </alternativeName>
    <alternativeName>
        <fullName evidence="12">Cellobiase G</fullName>
    </alternativeName>
    <alternativeName>
        <fullName evidence="13">Gentiobiase G</fullName>
    </alternativeName>
</protein>
<evidence type="ECO:0000313" key="17">
    <source>
        <dbReference type="Proteomes" id="UP001498398"/>
    </source>
</evidence>
<dbReference type="PANTHER" id="PTHR42715:SF12">
    <property type="entry name" value="BETA-GLUCOSIDASE G-RELATED"/>
    <property type="match status" value="1"/>
</dbReference>
<dbReference type="EC" id="3.2.1.21" evidence="4"/>
<dbReference type="PANTHER" id="PTHR42715">
    <property type="entry name" value="BETA-GLUCOSIDASE"/>
    <property type="match status" value="1"/>
</dbReference>
<evidence type="ECO:0000256" key="11">
    <source>
        <dbReference type="ARBA" id="ARBA00041276"/>
    </source>
</evidence>
<dbReference type="Proteomes" id="UP001498398">
    <property type="component" value="Unassembled WGS sequence"/>
</dbReference>
<dbReference type="InterPro" id="IPR002772">
    <property type="entry name" value="Glyco_hydro_3_C"/>
</dbReference>
<dbReference type="Pfam" id="PF01915">
    <property type="entry name" value="Glyco_hydro_3_C"/>
    <property type="match status" value="1"/>
</dbReference>
<dbReference type="InterPro" id="IPR013783">
    <property type="entry name" value="Ig-like_fold"/>
</dbReference>
<dbReference type="EMBL" id="JBANRG010000017">
    <property type="protein sequence ID" value="KAK7458788.1"/>
    <property type="molecule type" value="Genomic_DNA"/>
</dbReference>
<comment type="similarity">
    <text evidence="3">Belongs to the glycosyl hydrolase 3 family.</text>
</comment>
<dbReference type="Gene3D" id="3.40.50.1700">
    <property type="entry name" value="Glycoside hydrolase family 3 C-terminal domain"/>
    <property type="match status" value="1"/>
</dbReference>
<dbReference type="SMART" id="SM01217">
    <property type="entry name" value="Fn3_like"/>
    <property type="match status" value="1"/>
</dbReference>
<keyword evidence="5" id="KW-0964">Secreted</keyword>
<evidence type="ECO:0000259" key="15">
    <source>
        <dbReference type="SMART" id="SM01217"/>
    </source>
</evidence>
<dbReference type="Pfam" id="PF00933">
    <property type="entry name" value="Glyco_hydro_3"/>
    <property type="match status" value="1"/>
</dbReference>
<name>A0ABR1JJ92_9AGAR</name>
<accession>A0ABR1JJ92</accession>
<evidence type="ECO:0000256" key="6">
    <source>
        <dbReference type="ARBA" id="ARBA00022729"/>
    </source>
</evidence>
<reference evidence="16 17" key="1">
    <citation type="submission" date="2024-01" db="EMBL/GenBank/DDBJ databases">
        <title>A draft genome for the cacao thread blight pathogen Marasmiellus scandens.</title>
        <authorList>
            <person name="Baruah I.K."/>
            <person name="Leung J."/>
            <person name="Bukari Y."/>
            <person name="Amoako-Attah I."/>
            <person name="Meinhardt L.W."/>
            <person name="Bailey B.A."/>
            <person name="Cohen S.P."/>
        </authorList>
    </citation>
    <scope>NUCLEOTIDE SEQUENCE [LARGE SCALE GENOMIC DNA]</scope>
    <source>
        <strain evidence="16 17">GH-19</strain>
    </source>
</reference>
<evidence type="ECO:0000256" key="7">
    <source>
        <dbReference type="ARBA" id="ARBA00022801"/>
    </source>
</evidence>
<comment type="caution">
    <text evidence="16">The sequence shown here is derived from an EMBL/GenBank/DDBJ whole genome shotgun (WGS) entry which is preliminary data.</text>
</comment>
<comment type="subcellular location">
    <subcellularLocation>
        <location evidence="2">Secreted</location>
    </subcellularLocation>
</comment>
<evidence type="ECO:0000256" key="9">
    <source>
        <dbReference type="ARBA" id="ARBA00024983"/>
    </source>
</evidence>
<organism evidence="16 17">
    <name type="scientific">Marasmiellus scandens</name>
    <dbReference type="NCBI Taxonomy" id="2682957"/>
    <lineage>
        <taxon>Eukaryota</taxon>
        <taxon>Fungi</taxon>
        <taxon>Dikarya</taxon>
        <taxon>Basidiomycota</taxon>
        <taxon>Agaricomycotina</taxon>
        <taxon>Agaricomycetes</taxon>
        <taxon>Agaricomycetidae</taxon>
        <taxon>Agaricales</taxon>
        <taxon>Marasmiineae</taxon>
        <taxon>Omphalotaceae</taxon>
        <taxon>Marasmiellus</taxon>
    </lineage>
</organism>
<evidence type="ECO:0000256" key="5">
    <source>
        <dbReference type="ARBA" id="ARBA00022525"/>
    </source>
</evidence>
<evidence type="ECO:0000256" key="1">
    <source>
        <dbReference type="ARBA" id="ARBA00000448"/>
    </source>
</evidence>
<comment type="catalytic activity">
    <reaction evidence="1">
        <text>Hydrolysis of terminal, non-reducing beta-D-glucosyl residues with release of beta-D-glucose.</text>
        <dbReference type="EC" id="3.2.1.21"/>
    </reaction>
</comment>
<evidence type="ECO:0000256" key="8">
    <source>
        <dbReference type="ARBA" id="ARBA00023295"/>
    </source>
</evidence>
<keyword evidence="8" id="KW-0326">Glycosidase</keyword>
<dbReference type="SUPFAM" id="SSF51445">
    <property type="entry name" value="(Trans)glycosidases"/>
    <property type="match status" value="1"/>
</dbReference>
<evidence type="ECO:0000256" key="10">
    <source>
        <dbReference type="ARBA" id="ARBA00039579"/>
    </source>
</evidence>
<keyword evidence="17" id="KW-1185">Reference proteome</keyword>
<dbReference type="Pfam" id="PF14310">
    <property type="entry name" value="Fn3-like"/>
    <property type="match status" value="1"/>
</dbReference>
<dbReference type="InterPro" id="IPR036962">
    <property type="entry name" value="Glyco_hydro_3_N_sf"/>
</dbReference>
<dbReference type="InterPro" id="IPR050288">
    <property type="entry name" value="Cellulose_deg_GH3"/>
</dbReference>
<evidence type="ECO:0000256" key="2">
    <source>
        <dbReference type="ARBA" id="ARBA00004613"/>
    </source>
</evidence>
<keyword evidence="6 14" id="KW-0732">Signal</keyword>
<dbReference type="PRINTS" id="PR00133">
    <property type="entry name" value="GLHYDRLASE3"/>
</dbReference>
<dbReference type="Gene3D" id="3.20.20.300">
    <property type="entry name" value="Glycoside hydrolase, family 3, N-terminal domain"/>
    <property type="match status" value="1"/>
</dbReference>
<dbReference type="InterPro" id="IPR036881">
    <property type="entry name" value="Glyco_hydro_3_C_sf"/>
</dbReference>
<evidence type="ECO:0000256" key="4">
    <source>
        <dbReference type="ARBA" id="ARBA00012744"/>
    </source>
</evidence>
<gene>
    <name evidence="16" type="ORF">VKT23_009793</name>
</gene>
<sequence>MKLKLDVLLTLAIAISSSPAFANFLDVASLDSGNGTKWSAPALTGGKSWADAYAKASALVANMTLPEKVNITTGIPGRCVGNLGGVPRLGIDPFCLEDGPAGVRPVHGVSQFPAGLAAAATWDEELIYKRSLHMGQEYYDQGVHIALAPVTGGPLGRAPRMGRNWEGWFADPYATGIASYLSVKGLQDSGVAATAKHYLAYEQETYRNQFGNNTESYAVFPPGEQRSISSNLDDKTTHEVYLWSFAESVRAGTAHIMCSYNEINQTQACHNAYTQNHLLKRELNFQGSVMSDWGGQHDNVAAALGGMDMSMPGSGFGELFGVMWGDTLVELVQNGTVPEERVDDMAVRILMPWIYLGQDQKKLPEVVFNGVGSPYFNATNGYRDVRKDDTATLIRTIGSNGATLLKNTGGLPLQNPQRIAVLGNDATDNALGQNACGAGAGNCPSDNLNGTMSMGGGSGYAYAPYIVTPLDALKKRAIQTGAEISAITLDSGVDSAVQSLLPTADVTIVFLHAWATEGFDRKDIELDPHMDDLVAAAVNSSSNVVVVMHIPGVVDVEKWIDNENVTAVVAAWYPGQESGNGLVDVLYGDVNPSGKLPFTWAKSLDDYVPGTIVDDRVTAPQANFTEGIFVDYRWFDSKNITPRYEFGFGLSYTTFEYSDIVVDASASHPDEHAIQETSEPFLEYDGTNSLYDVLFTVTATITNTGNATGSEVAQLYLAIPEDDQPPRVLRGFNKVKDIAAGASATATFELRRKDLSVWDVVNQRWYIPDGEFGISVGSSSRTLPLTATWSKSS</sequence>
<evidence type="ECO:0000256" key="13">
    <source>
        <dbReference type="ARBA" id="ARBA00041808"/>
    </source>
</evidence>
<dbReference type="InterPro" id="IPR026891">
    <property type="entry name" value="Fn3-like"/>
</dbReference>
<proteinExistence type="inferred from homology"/>
<feature type="signal peptide" evidence="14">
    <location>
        <begin position="1"/>
        <end position="22"/>
    </location>
</feature>
<dbReference type="InterPro" id="IPR017853">
    <property type="entry name" value="GH"/>
</dbReference>
<evidence type="ECO:0000313" key="16">
    <source>
        <dbReference type="EMBL" id="KAK7458788.1"/>
    </source>
</evidence>
<dbReference type="InterPro" id="IPR001764">
    <property type="entry name" value="Glyco_hydro_3_N"/>
</dbReference>
<dbReference type="SUPFAM" id="SSF52279">
    <property type="entry name" value="Beta-D-glucan exohydrolase, C-terminal domain"/>
    <property type="match status" value="1"/>
</dbReference>